<dbReference type="Proteomes" id="UP000222056">
    <property type="component" value="Unassembled WGS sequence"/>
</dbReference>
<comment type="function">
    <text evidence="5">This is one of the proteins that binds to the 5S RNA in the ribosome where it forms part of the central protuberance.</text>
</comment>
<feature type="domain" description="Large ribosomal subunit protein bL25 L25" evidence="7">
    <location>
        <begin position="10"/>
        <end position="95"/>
    </location>
</feature>
<dbReference type="InterPro" id="IPR020056">
    <property type="entry name" value="Rbsml_bL25/Gln-tRNA_synth_N"/>
</dbReference>
<evidence type="ECO:0000256" key="1">
    <source>
        <dbReference type="ARBA" id="ARBA00022730"/>
    </source>
</evidence>
<feature type="domain" description="Large ribosomal subunit protein bL25 beta" evidence="8">
    <location>
        <begin position="104"/>
        <end position="187"/>
    </location>
</feature>
<feature type="compositionally biased region" description="Acidic residues" evidence="6">
    <location>
        <begin position="193"/>
        <end position="202"/>
    </location>
</feature>
<reference evidence="10" key="1">
    <citation type="submission" date="2016-10" db="EMBL/GenBank/DDBJ databases">
        <authorList>
            <person name="Varghese N."/>
            <person name="Submissions S."/>
        </authorList>
    </citation>
    <scope>NUCLEOTIDE SEQUENCE [LARGE SCALE GENOMIC DNA]</scope>
    <source>
        <strain evidence="10">ATCC 35263</strain>
    </source>
</reference>
<organism evidence="9 10">
    <name type="scientific">Thermoleophilum album</name>
    <dbReference type="NCBI Taxonomy" id="29539"/>
    <lineage>
        <taxon>Bacteria</taxon>
        <taxon>Bacillati</taxon>
        <taxon>Actinomycetota</taxon>
        <taxon>Thermoleophilia</taxon>
        <taxon>Thermoleophilales</taxon>
        <taxon>Thermoleophilaceae</taxon>
        <taxon>Thermoleophilum</taxon>
    </lineage>
</organism>
<accession>A0A1H6FK18</accession>
<dbReference type="InterPro" id="IPR020930">
    <property type="entry name" value="Ribosomal_uL5_bac-type"/>
</dbReference>
<feature type="compositionally biased region" description="Gly residues" evidence="6">
    <location>
        <begin position="205"/>
        <end position="215"/>
    </location>
</feature>
<dbReference type="EMBL" id="FNWJ01000001">
    <property type="protein sequence ID" value="SEH10508.1"/>
    <property type="molecule type" value="Genomic_DNA"/>
</dbReference>
<dbReference type="GO" id="GO:0003735">
    <property type="term" value="F:structural constituent of ribosome"/>
    <property type="evidence" value="ECO:0007669"/>
    <property type="project" value="InterPro"/>
</dbReference>
<comment type="similarity">
    <text evidence="5">Belongs to the bacterial ribosomal protein bL25 family. CTC subfamily.</text>
</comment>
<evidence type="ECO:0000256" key="3">
    <source>
        <dbReference type="ARBA" id="ARBA00022980"/>
    </source>
</evidence>
<feature type="region of interest" description="Disordered" evidence="6">
    <location>
        <begin position="189"/>
        <end position="215"/>
    </location>
</feature>
<sequence length="215" mass="22844">MAPVAKRPLLEVEERSELGSRASRRLRRAGLIPGIIYGAEREPVPFKVPATRLRQVLAQGATIIDVKVGGGKPMPAVIKEQQHDPVRDLVVHVDLQQVRLDERVTATVPLELVGGEEAPGVRQGGVLEHVLWEVEIEALAGELPERVVADVSRLELGGTLTLGEVEPPEGVTLVGDPDAVVATIVPPTRAEEAAETVEEEPEVGGAEGAEEGQGS</sequence>
<dbReference type="Pfam" id="PF01386">
    <property type="entry name" value="Ribosomal_L25p"/>
    <property type="match status" value="1"/>
</dbReference>
<dbReference type="STRING" id="29539.SAMN02745716_0367"/>
<dbReference type="OrthoDB" id="5242980at2"/>
<dbReference type="PANTHER" id="PTHR33284:SF1">
    <property type="entry name" value="RIBOSOMAL PROTEIN L25_GLN-TRNA SYNTHETASE, ANTI-CODON-BINDING DOMAIN-CONTAINING PROTEIN"/>
    <property type="match status" value="1"/>
</dbReference>
<keyword evidence="10" id="KW-1185">Reference proteome</keyword>
<comment type="subunit">
    <text evidence="5">Part of the 50S ribosomal subunit; part of the 5S rRNA/L5/L18/L25 subcomplex. Contacts the 5S rRNA. Binds to the 5S rRNA independently of L5 and L18.</text>
</comment>
<dbReference type="GO" id="GO:0008097">
    <property type="term" value="F:5S rRNA binding"/>
    <property type="evidence" value="ECO:0007669"/>
    <property type="project" value="InterPro"/>
</dbReference>
<keyword evidence="3 5" id="KW-0689">Ribosomal protein</keyword>
<gene>
    <name evidence="5" type="primary">rplY</name>
    <name evidence="5" type="synonym">ctc</name>
    <name evidence="9" type="ORF">SAMN02745716_0367</name>
</gene>
<dbReference type="Pfam" id="PF14693">
    <property type="entry name" value="Ribosomal_TL5_C"/>
    <property type="match status" value="1"/>
</dbReference>
<evidence type="ECO:0000313" key="10">
    <source>
        <dbReference type="Proteomes" id="UP000222056"/>
    </source>
</evidence>
<name>A0A1H6FK18_THEAL</name>
<evidence type="ECO:0000256" key="2">
    <source>
        <dbReference type="ARBA" id="ARBA00022884"/>
    </source>
</evidence>
<dbReference type="InterPro" id="IPR020057">
    <property type="entry name" value="Ribosomal_bL25_b-dom"/>
</dbReference>
<dbReference type="SUPFAM" id="SSF50715">
    <property type="entry name" value="Ribosomal protein L25-like"/>
    <property type="match status" value="1"/>
</dbReference>
<protein>
    <recommendedName>
        <fullName evidence="5">Large ribosomal subunit protein bL25</fullName>
    </recommendedName>
    <alternativeName>
        <fullName evidence="5">General stress protein CTC</fullName>
    </alternativeName>
</protein>
<keyword evidence="2 5" id="KW-0694">RNA-binding</keyword>
<dbReference type="HAMAP" id="MF_01334">
    <property type="entry name" value="Ribosomal_bL25_CTC"/>
    <property type="match status" value="1"/>
</dbReference>
<dbReference type="AlphaFoldDB" id="A0A1H6FK18"/>
<dbReference type="CDD" id="cd00495">
    <property type="entry name" value="Ribosomal_L25_TL5_CTC"/>
    <property type="match status" value="1"/>
</dbReference>
<evidence type="ECO:0000256" key="4">
    <source>
        <dbReference type="ARBA" id="ARBA00023274"/>
    </source>
</evidence>
<dbReference type="InterPro" id="IPR029751">
    <property type="entry name" value="Ribosomal_L25_dom"/>
</dbReference>
<evidence type="ECO:0000256" key="6">
    <source>
        <dbReference type="SAM" id="MobiDB-lite"/>
    </source>
</evidence>
<dbReference type="PANTHER" id="PTHR33284">
    <property type="entry name" value="RIBOSOMAL PROTEIN L25/GLN-TRNA SYNTHETASE, ANTI-CODON-BINDING DOMAIN-CONTAINING PROTEIN"/>
    <property type="match status" value="1"/>
</dbReference>
<keyword evidence="4 5" id="KW-0687">Ribonucleoprotein</keyword>
<evidence type="ECO:0000256" key="5">
    <source>
        <dbReference type="HAMAP-Rule" id="MF_01334"/>
    </source>
</evidence>
<dbReference type="Gene3D" id="2.40.240.10">
    <property type="entry name" value="Ribosomal Protein L25, Chain P"/>
    <property type="match status" value="1"/>
</dbReference>
<evidence type="ECO:0000313" key="9">
    <source>
        <dbReference type="EMBL" id="SEH10508.1"/>
    </source>
</evidence>
<dbReference type="Gene3D" id="2.170.120.20">
    <property type="entry name" value="Ribosomal protein L25, beta domain"/>
    <property type="match status" value="1"/>
</dbReference>
<dbReference type="InterPro" id="IPR001021">
    <property type="entry name" value="Ribosomal_bL25_long"/>
</dbReference>
<dbReference type="NCBIfam" id="TIGR00731">
    <property type="entry name" value="bL25_bact_ctc"/>
    <property type="match status" value="1"/>
</dbReference>
<dbReference type="GO" id="GO:0006412">
    <property type="term" value="P:translation"/>
    <property type="evidence" value="ECO:0007669"/>
    <property type="project" value="UniProtKB-UniRule"/>
</dbReference>
<dbReference type="InterPro" id="IPR037121">
    <property type="entry name" value="Ribosomal_bL25_C"/>
</dbReference>
<keyword evidence="1 5" id="KW-0699">rRNA-binding</keyword>
<evidence type="ECO:0000259" key="7">
    <source>
        <dbReference type="Pfam" id="PF01386"/>
    </source>
</evidence>
<evidence type="ECO:0000259" key="8">
    <source>
        <dbReference type="Pfam" id="PF14693"/>
    </source>
</evidence>
<proteinExistence type="inferred from homology"/>
<dbReference type="GO" id="GO:0022625">
    <property type="term" value="C:cytosolic large ribosomal subunit"/>
    <property type="evidence" value="ECO:0007669"/>
    <property type="project" value="TreeGrafter"/>
</dbReference>
<dbReference type="InterPro" id="IPR011035">
    <property type="entry name" value="Ribosomal_bL25/Gln-tRNA_synth"/>
</dbReference>